<dbReference type="EMBL" id="KI913132">
    <property type="protein sequence ID" value="ETV77690.1"/>
    <property type="molecule type" value="Genomic_DNA"/>
</dbReference>
<feature type="chain" id="PRO_5004841064" description="PH domain-containing protein" evidence="1">
    <location>
        <begin position="19"/>
        <end position="592"/>
    </location>
</feature>
<protein>
    <recommendedName>
        <fullName evidence="3">PH domain-containing protein</fullName>
    </recommendedName>
</protein>
<evidence type="ECO:0000256" key="1">
    <source>
        <dbReference type="SAM" id="SignalP"/>
    </source>
</evidence>
<gene>
    <name evidence="2" type="ORF">H257_08573</name>
</gene>
<reference evidence="2" key="1">
    <citation type="submission" date="2013-12" db="EMBL/GenBank/DDBJ databases">
        <title>The Genome Sequence of Aphanomyces astaci APO3.</title>
        <authorList>
            <consortium name="The Broad Institute Genomics Platform"/>
            <person name="Russ C."/>
            <person name="Tyler B."/>
            <person name="van West P."/>
            <person name="Dieguez-Uribeondo J."/>
            <person name="Young S.K."/>
            <person name="Zeng Q."/>
            <person name="Gargeya S."/>
            <person name="Fitzgerald M."/>
            <person name="Abouelleil A."/>
            <person name="Alvarado L."/>
            <person name="Chapman S.B."/>
            <person name="Gainer-Dewar J."/>
            <person name="Goldberg J."/>
            <person name="Griggs A."/>
            <person name="Gujja S."/>
            <person name="Hansen M."/>
            <person name="Howarth C."/>
            <person name="Imamovic A."/>
            <person name="Ireland A."/>
            <person name="Larimer J."/>
            <person name="McCowan C."/>
            <person name="Murphy C."/>
            <person name="Pearson M."/>
            <person name="Poon T.W."/>
            <person name="Priest M."/>
            <person name="Roberts A."/>
            <person name="Saif S."/>
            <person name="Shea T."/>
            <person name="Sykes S."/>
            <person name="Wortman J."/>
            <person name="Nusbaum C."/>
            <person name="Birren B."/>
        </authorList>
    </citation>
    <scope>NUCLEOTIDE SEQUENCE [LARGE SCALE GENOMIC DNA]</scope>
    <source>
        <strain evidence="2">APO3</strain>
    </source>
</reference>
<evidence type="ECO:0008006" key="3">
    <source>
        <dbReference type="Google" id="ProtNLM"/>
    </source>
</evidence>
<name>W4GDE5_APHAT</name>
<dbReference type="GeneID" id="20810569"/>
<accession>W4GDE5</accession>
<dbReference type="OrthoDB" id="63129at2759"/>
<dbReference type="VEuPathDB" id="FungiDB:H257_08573"/>
<feature type="signal peptide" evidence="1">
    <location>
        <begin position="1"/>
        <end position="18"/>
    </location>
</feature>
<keyword evidence="1" id="KW-0732">Signal</keyword>
<organism evidence="2">
    <name type="scientific">Aphanomyces astaci</name>
    <name type="common">Crayfish plague agent</name>
    <dbReference type="NCBI Taxonomy" id="112090"/>
    <lineage>
        <taxon>Eukaryota</taxon>
        <taxon>Sar</taxon>
        <taxon>Stramenopiles</taxon>
        <taxon>Oomycota</taxon>
        <taxon>Saprolegniomycetes</taxon>
        <taxon>Saprolegniales</taxon>
        <taxon>Verrucalvaceae</taxon>
        <taxon>Aphanomyces</taxon>
    </lineage>
</organism>
<evidence type="ECO:0000313" key="2">
    <source>
        <dbReference type="EMBL" id="ETV77690.1"/>
    </source>
</evidence>
<sequence length="592" mass="65006">MATAVAPAAFAAIAVVEATAVRPSMDHREIPIAALVDDRPSYRVDWWVRPSTNAMGKLFSKKSSWQWCQVALVGQTLTVFHHDKSLLSLATPSSTLARSSGGQSTYVLSGNGGVELLELHCPSATAIQKLVAAFGASQTSEHWTFPTSSSVLDELVDVAKTIVEGANVSPKKRPVVPTPSTATVAQVQAHIRRLVAIYNDMSAVATSKEALYKAVLQLEADYMADQSTLSPLVALVLEAYPDLEYATTAFQVSITECPVCETSLHLKQTIDIHVGGKMLHCRYCHTVLSYETFLLADLVKNHLPTTVEFQVGLFSKSTHVLPMPGVPADGKVKTFVDTLWGVLSDFSTKGGDKCPRHVYADVMGPVAKVLYRTDLVQHMYRVLLLTSHVASHAEYWALPVVIQASIHRFDQFRHIAQNVVAVGSPVASIDIALVAQSVQVFETSLILPRDHGSRSLNVRLAETAVLFHEAFFEPYAPSIGLNQALWLSTKVFVQSQKKRWDQAHVQVASRDSQFRGVQEVFPARRLRHVTALAHRPDEDDVAVAVLGAFEYDVRVGNATKLRRALVADPSLLYDIPSIQKHTTKFSIFLKKK</sequence>
<dbReference type="AlphaFoldDB" id="W4GDE5"/>
<dbReference type="RefSeq" id="XP_009832800.1">
    <property type="nucleotide sequence ID" value="XM_009834498.1"/>
</dbReference>
<proteinExistence type="predicted"/>